<dbReference type="SUPFAM" id="SSF55729">
    <property type="entry name" value="Acyl-CoA N-acyltransferases (Nat)"/>
    <property type="match status" value="1"/>
</dbReference>
<dbReference type="Proteomes" id="UP000190188">
    <property type="component" value="Unassembled WGS sequence"/>
</dbReference>
<evidence type="ECO:0008006" key="3">
    <source>
        <dbReference type="Google" id="ProtNLM"/>
    </source>
</evidence>
<reference evidence="1 2" key="1">
    <citation type="submission" date="2017-01" db="EMBL/GenBank/DDBJ databases">
        <title>Genome analysis of Paenibacillus selenitrireducens ES3-24.</title>
        <authorList>
            <person name="Xu D."/>
            <person name="Yao R."/>
            <person name="Zheng S."/>
        </authorList>
    </citation>
    <scope>NUCLEOTIDE SEQUENCE [LARGE SCALE GENOMIC DNA]</scope>
    <source>
        <strain evidence="1 2">ES3-24</strain>
    </source>
</reference>
<evidence type="ECO:0000313" key="1">
    <source>
        <dbReference type="EMBL" id="OPA80862.1"/>
    </source>
</evidence>
<dbReference type="Gene3D" id="3.40.630.30">
    <property type="match status" value="1"/>
</dbReference>
<dbReference type="OrthoDB" id="2869300at2"/>
<organism evidence="1 2">
    <name type="scientific">Paenibacillus selenitireducens</name>
    <dbReference type="NCBI Taxonomy" id="1324314"/>
    <lineage>
        <taxon>Bacteria</taxon>
        <taxon>Bacillati</taxon>
        <taxon>Bacillota</taxon>
        <taxon>Bacilli</taxon>
        <taxon>Bacillales</taxon>
        <taxon>Paenibacillaceae</taxon>
        <taxon>Paenibacillus</taxon>
    </lineage>
</organism>
<dbReference type="RefSeq" id="WP_078496562.1">
    <property type="nucleotide sequence ID" value="NZ_MSZX01000001.1"/>
</dbReference>
<comment type="caution">
    <text evidence="1">The sequence shown here is derived from an EMBL/GenBank/DDBJ whole genome shotgun (WGS) entry which is preliminary data.</text>
</comment>
<dbReference type="STRING" id="1324314.BVG16_00485"/>
<dbReference type="EMBL" id="MSZX01000001">
    <property type="protein sequence ID" value="OPA80862.1"/>
    <property type="molecule type" value="Genomic_DNA"/>
</dbReference>
<accession>A0A1T2XM17</accession>
<evidence type="ECO:0000313" key="2">
    <source>
        <dbReference type="Proteomes" id="UP000190188"/>
    </source>
</evidence>
<proteinExistence type="predicted"/>
<sequence>MEIRAIRSLQTDQWNVLRSQCLRFITQHGDQRITADAMIQLESVTEQQLLETGTQLLLAIERVPIGKPRLIGVSFVRHYGEQTCLIVVHPTWRGMHLGTQLMSEQISYLGYLTCQVALDNISSLRMCFQAGLTAHRLTEGPTGKPTLAFEYDARR</sequence>
<dbReference type="AlphaFoldDB" id="A0A1T2XM17"/>
<dbReference type="InterPro" id="IPR016181">
    <property type="entry name" value="Acyl_CoA_acyltransferase"/>
</dbReference>
<protein>
    <recommendedName>
        <fullName evidence="3">N-acetyltransferase domain-containing protein</fullName>
    </recommendedName>
</protein>
<name>A0A1T2XM17_9BACL</name>
<gene>
    <name evidence="1" type="ORF">BVG16_00485</name>
</gene>
<keyword evidence="2" id="KW-1185">Reference proteome</keyword>